<dbReference type="AlphaFoldDB" id="A0A1I3BU67"/>
<evidence type="ECO:0000313" key="1">
    <source>
        <dbReference type="EMBL" id="SFH65291.1"/>
    </source>
</evidence>
<keyword evidence="2" id="KW-1185">Reference proteome</keyword>
<name>A0A1I3BU67_9RHOB</name>
<evidence type="ECO:0008006" key="3">
    <source>
        <dbReference type="Google" id="ProtNLM"/>
    </source>
</evidence>
<reference evidence="1 2" key="1">
    <citation type="submission" date="2016-10" db="EMBL/GenBank/DDBJ databases">
        <authorList>
            <person name="de Groot N.N."/>
        </authorList>
    </citation>
    <scope>NUCLEOTIDE SEQUENCE [LARGE SCALE GENOMIC DNA]</scope>
    <source>
        <strain evidence="1 2">DSM 8537</strain>
    </source>
</reference>
<dbReference type="Gene3D" id="1.10.357.10">
    <property type="entry name" value="Tetracycline Repressor, domain 2"/>
    <property type="match status" value="1"/>
</dbReference>
<dbReference type="RefSeq" id="WP_074968863.1">
    <property type="nucleotide sequence ID" value="NZ_CBCRYP010000024.1"/>
</dbReference>
<proteinExistence type="predicted"/>
<sequence>MEIQGNLYQNLIFAAQEYLDRTGHLPQDLSEFARDIGMAEDEIRTLFSSVEELHEGLIYHAVTLLNDALRQGAIAANAADPIAQLHAIADSYLAWAEGNPPLFRLLVTGLNGPIKPDSALHRYTSSMRDLYHRKLLEAKRLGILDESTDIEVAAMMLHCIVKGGNMIFLTRSTDPWFDGETRSTVDLAKSIFSQFMDNMVRANAPRGRKLPENV</sequence>
<dbReference type="OrthoDB" id="7056813at2"/>
<organism evidence="1 2">
    <name type="scientific">Paracoccus aminovorans</name>
    <dbReference type="NCBI Taxonomy" id="34004"/>
    <lineage>
        <taxon>Bacteria</taxon>
        <taxon>Pseudomonadati</taxon>
        <taxon>Pseudomonadota</taxon>
        <taxon>Alphaproteobacteria</taxon>
        <taxon>Rhodobacterales</taxon>
        <taxon>Paracoccaceae</taxon>
        <taxon>Paracoccus</taxon>
    </lineage>
</organism>
<dbReference type="Proteomes" id="UP000183635">
    <property type="component" value="Unassembled WGS sequence"/>
</dbReference>
<gene>
    <name evidence="1" type="ORF">SAMN04488021_12441</name>
</gene>
<evidence type="ECO:0000313" key="2">
    <source>
        <dbReference type="Proteomes" id="UP000183635"/>
    </source>
</evidence>
<dbReference type="SUPFAM" id="SSF48498">
    <property type="entry name" value="Tetracyclin repressor-like, C-terminal domain"/>
    <property type="match status" value="1"/>
</dbReference>
<dbReference type="InterPro" id="IPR036271">
    <property type="entry name" value="Tet_transcr_reg_TetR-rel_C_sf"/>
</dbReference>
<dbReference type="EMBL" id="FOPU01000024">
    <property type="protein sequence ID" value="SFH65291.1"/>
    <property type="molecule type" value="Genomic_DNA"/>
</dbReference>
<accession>A0A1I3BU67</accession>
<protein>
    <recommendedName>
        <fullName evidence="3">Tetracyclin repressor-like C-terminal domain-containing protein</fullName>
    </recommendedName>
</protein>